<accession>A0A1Q9DQA3</accession>
<dbReference type="AlphaFoldDB" id="A0A1Q9DQA3"/>
<feature type="region of interest" description="Disordered" evidence="1">
    <location>
        <begin position="267"/>
        <end position="310"/>
    </location>
</feature>
<dbReference type="Proteomes" id="UP000186817">
    <property type="component" value="Unassembled WGS sequence"/>
</dbReference>
<dbReference type="EMBL" id="LSRX01000436">
    <property type="protein sequence ID" value="OLP97356.1"/>
    <property type="molecule type" value="Genomic_DNA"/>
</dbReference>
<feature type="compositionally biased region" description="Basic and acidic residues" evidence="1">
    <location>
        <begin position="65"/>
        <end position="89"/>
    </location>
</feature>
<protein>
    <submittedName>
        <fullName evidence="2">Uncharacterized protein</fullName>
    </submittedName>
</protein>
<feature type="region of interest" description="Disordered" evidence="1">
    <location>
        <begin position="173"/>
        <end position="240"/>
    </location>
</feature>
<evidence type="ECO:0000256" key="1">
    <source>
        <dbReference type="SAM" id="MobiDB-lite"/>
    </source>
</evidence>
<dbReference type="OrthoDB" id="10457692at2759"/>
<feature type="compositionally biased region" description="Basic residues" evidence="1">
    <location>
        <begin position="97"/>
        <end position="106"/>
    </location>
</feature>
<organism evidence="2 3">
    <name type="scientific">Symbiodinium microadriaticum</name>
    <name type="common">Dinoflagellate</name>
    <name type="synonym">Zooxanthella microadriatica</name>
    <dbReference type="NCBI Taxonomy" id="2951"/>
    <lineage>
        <taxon>Eukaryota</taxon>
        <taxon>Sar</taxon>
        <taxon>Alveolata</taxon>
        <taxon>Dinophyceae</taxon>
        <taxon>Suessiales</taxon>
        <taxon>Symbiodiniaceae</taxon>
        <taxon>Symbiodinium</taxon>
    </lineage>
</organism>
<comment type="caution">
    <text evidence="2">The sequence shown here is derived from an EMBL/GenBank/DDBJ whole genome shotgun (WGS) entry which is preliminary data.</text>
</comment>
<feature type="compositionally biased region" description="Polar residues" evidence="1">
    <location>
        <begin position="297"/>
        <end position="310"/>
    </location>
</feature>
<gene>
    <name evidence="2" type="ORF">AK812_SmicGene20326</name>
</gene>
<sequence length="335" mass="37504">MIVATTMRAVSGRELRTMTPGSETVRPFMNLRRNASPGRLSPYRAGSDKEEEFTEATRQGYSSDNWKKVDGLSESETKSDEKGGPDTKATRRGSGSFRHRVRKTKSKSTETPCQRKAELVFTRALRRLCWQGTGVAEEQEIFYDLPHRPGPPRHRSLGKTCKTKRMLLGWRGRLRGRPGSRADSRGLEKGQATAAAPQQDQFQDTKGQGAHRPSGRLTDLVQPRLGRPGDQRRPQLGLPAPDLQIEAVHLDARVRQAVKMEMGAIYSVEEEPLVADDDDDDDDDEDDDGPPDRQPDSSSTPRLNQSFCLNPKTETTFTGIRSFMPAHRAYQVYVP</sequence>
<proteinExistence type="predicted"/>
<reference evidence="2 3" key="1">
    <citation type="submission" date="2016-02" db="EMBL/GenBank/DDBJ databases">
        <title>Genome analysis of coral dinoflagellate symbionts highlights evolutionary adaptations to a symbiotic lifestyle.</title>
        <authorList>
            <person name="Aranda M."/>
            <person name="Li Y."/>
            <person name="Liew Y.J."/>
            <person name="Baumgarten S."/>
            <person name="Simakov O."/>
            <person name="Wilson M."/>
            <person name="Piel J."/>
            <person name="Ashoor H."/>
            <person name="Bougouffa S."/>
            <person name="Bajic V.B."/>
            <person name="Ryu T."/>
            <person name="Ravasi T."/>
            <person name="Bayer T."/>
            <person name="Micklem G."/>
            <person name="Kim H."/>
            <person name="Bhak J."/>
            <person name="Lajeunesse T.C."/>
            <person name="Voolstra C.R."/>
        </authorList>
    </citation>
    <scope>NUCLEOTIDE SEQUENCE [LARGE SCALE GENOMIC DNA]</scope>
    <source>
        <strain evidence="2 3">CCMP2467</strain>
    </source>
</reference>
<feature type="region of interest" description="Disordered" evidence="1">
    <location>
        <begin position="32"/>
        <end position="112"/>
    </location>
</feature>
<feature type="compositionally biased region" description="Polar residues" evidence="1">
    <location>
        <begin position="196"/>
        <end position="206"/>
    </location>
</feature>
<evidence type="ECO:0000313" key="2">
    <source>
        <dbReference type="EMBL" id="OLP97356.1"/>
    </source>
</evidence>
<feature type="compositionally biased region" description="Acidic residues" evidence="1">
    <location>
        <begin position="268"/>
        <end position="289"/>
    </location>
</feature>
<name>A0A1Q9DQA3_SYMMI</name>
<evidence type="ECO:0000313" key="3">
    <source>
        <dbReference type="Proteomes" id="UP000186817"/>
    </source>
</evidence>
<keyword evidence="3" id="KW-1185">Reference proteome</keyword>